<keyword evidence="2" id="KW-1185">Reference proteome</keyword>
<proteinExistence type="predicted"/>
<dbReference type="AlphaFoldDB" id="A0A437J4C2"/>
<gene>
    <name evidence="1" type="ORF">ENE74_14460</name>
</gene>
<dbReference type="Pfam" id="PF13591">
    <property type="entry name" value="MerR_2"/>
    <property type="match status" value="1"/>
</dbReference>
<evidence type="ECO:0000313" key="1">
    <source>
        <dbReference type="EMBL" id="RVT39567.1"/>
    </source>
</evidence>
<dbReference type="Proteomes" id="UP000282977">
    <property type="component" value="Unassembled WGS sequence"/>
</dbReference>
<dbReference type="EMBL" id="RZUL01000006">
    <property type="protein sequence ID" value="RVT39567.1"/>
    <property type="molecule type" value="Genomic_DNA"/>
</dbReference>
<name>A0A437J4C2_9SPHN</name>
<protein>
    <recommendedName>
        <fullName evidence="3">MerR family transcriptional regulator</fullName>
    </recommendedName>
</protein>
<reference evidence="1 2" key="1">
    <citation type="submission" date="2019-01" db="EMBL/GenBank/DDBJ databases">
        <authorList>
            <person name="Chen W.-M."/>
        </authorList>
    </citation>
    <scope>NUCLEOTIDE SEQUENCE [LARGE SCALE GENOMIC DNA]</scope>
    <source>
        <strain evidence="1 2">TLA-22</strain>
    </source>
</reference>
<organism evidence="1 2">
    <name type="scientific">Sphingobium algorifonticola</name>
    <dbReference type="NCBI Taxonomy" id="2008318"/>
    <lineage>
        <taxon>Bacteria</taxon>
        <taxon>Pseudomonadati</taxon>
        <taxon>Pseudomonadota</taxon>
        <taxon>Alphaproteobacteria</taxon>
        <taxon>Sphingomonadales</taxon>
        <taxon>Sphingomonadaceae</taxon>
        <taxon>Sphingobium</taxon>
    </lineage>
</organism>
<sequence>MIDLEAFLARTGIELRMLEQWVEREWLVGERSETSLILTDVDAARAQLIHDLKRDFGVNDEGVEIALHLLDQLHGLRRIVGDMQFEAEAGRRLNKRRLRRIRYERYRTRR</sequence>
<dbReference type="OrthoDB" id="9800876at2"/>
<evidence type="ECO:0000313" key="2">
    <source>
        <dbReference type="Proteomes" id="UP000282977"/>
    </source>
</evidence>
<comment type="caution">
    <text evidence="1">The sequence shown here is derived from an EMBL/GenBank/DDBJ whole genome shotgun (WGS) entry which is preliminary data.</text>
</comment>
<dbReference type="RefSeq" id="WP_127691652.1">
    <property type="nucleotide sequence ID" value="NZ_RZUL01000006.1"/>
</dbReference>
<dbReference type="Gene3D" id="1.10.1660.10">
    <property type="match status" value="1"/>
</dbReference>
<accession>A0A437J4C2</accession>
<evidence type="ECO:0008006" key="3">
    <source>
        <dbReference type="Google" id="ProtNLM"/>
    </source>
</evidence>